<evidence type="ECO:0000313" key="4">
    <source>
        <dbReference type="Proteomes" id="UP000510886"/>
    </source>
</evidence>
<proteinExistence type="predicted"/>
<feature type="coiled-coil region" evidence="1">
    <location>
        <begin position="64"/>
        <end position="98"/>
    </location>
</feature>
<accession>A0A7H9EJS8</accession>
<sequence length="124" mass="14750">MPKKSKIKVLHRDYTERQEQLARQYQQTDEARKRHQVRLLSLGLVVTIITVVCLFQIVQSRVTVVNLQKQTTDVNKELKTVQAKNDQLNQQVKQLKDKDYVQKLIREKYYYTKKGETVYTIPKD</sequence>
<protein>
    <submittedName>
        <fullName evidence="3">Septum formation initiator family protein</fullName>
    </submittedName>
</protein>
<evidence type="ECO:0000256" key="2">
    <source>
        <dbReference type="SAM" id="Phobius"/>
    </source>
</evidence>
<dbReference type="AlphaFoldDB" id="A0A7H9EJS8"/>
<dbReference type="GO" id="GO:0051301">
    <property type="term" value="P:cell division"/>
    <property type="evidence" value="ECO:0007669"/>
    <property type="project" value="InterPro"/>
</dbReference>
<keyword evidence="2" id="KW-0812">Transmembrane</keyword>
<reference evidence="3 4" key="1">
    <citation type="submission" date="2020-01" db="EMBL/GenBank/DDBJ databases">
        <title>Complete and circular genome sequences of six lactobacillus isolates from horses.</title>
        <authorList>
            <person name="Hassan H.M."/>
        </authorList>
    </citation>
    <scope>NUCLEOTIDE SEQUENCE [LARGE SCALE GENOMIC DNA]</scope>
    <source>
        <strain evidence="3 4">1A</strain>
    </source>
</reference>
<name>A0A7H9EJS8_9LACO</name>
<dbReference type="InterPro" id="IPR039076">
    <property type="entry name" value="DivIC"/>
</dbReference>
<organism evidence="3 4">
    <name type="scientific">Ligilactobacillus saerimneri</name>
    <dbReference type="NCBI Taxonomy" id="228229"/>
    <lineage>
        <taxon>Bacteria</taxon>
        <taxon>Bacillati</taxon>
        <taxon>Bacillota</taxon>
        <taxon>Bacilli</taxon>
        <taxon>Lactobacillales</taxon>
        <taxon>Lactobacillaceae</taxon>
        <taxon>Ligilactobacillus</taxon>
    </lineage>
</organism>
<gene>
    <name evidence="3" type="ORF">GTO87_01440</name>
</gene>
<evidence type="ECO:0000256" key="1">
    <source>
        <dbReference type="SAM" id="Coils"/>
    </source>
</evidence>
<dbReference type="Pfam" id="PF04977">
    <property type="entry name" value="DivIC"/>
    <property type="match status" value="1"/>
</dbReference>
<keyword evidence="1" id="KW-0175">Coiled coil</keyword>
<dbReference type="EMBL" id="CP047418">
    <property type="protein sequence ID" value="QLL77405.1"/>
    <property type="molecule type" value="Genomic_DNA"/>
</dbReference>
<dbReference type="RefSeq" id="WP_035162833.1">
    <property type="nucleotide sequence ID" value="NZ_CANCVW010000004.1"/>
</dbReference>
<dbReference type="PANTHER" id="PTHR40027:SF1">
    <property type="entry name" value="CELL DIVISION PROTEIN DIVIC"/>
    <property type="match status" value="1"/>
</dbReference>
<dbReference type="InterPro" id="IPR007060">
    <property type="entry name" value="FtsL/DivIC"/>
</dbReference>
<dbReference type="Proteomes" id="UP000510886">
    <property type="component" value="Chromosome"/>
</dbReference>
<keyword evidence="2" id="KW-0472">Membrane</keyword>
<feature type="transmembrane region" description="Helical" evidence="2">
    <location>
        <begin position="39"/>
        <end position="58"/>
    </location>
</feature>
<dbReference type="PANTHER" id="PTHR40027">
    <property type="entry name" value="CELL DIVISION PROTEIN DIVIC"/>
    <property type="match status" value="1"/>
</dbReference>
<evidence type="ECO:0000313" key="3">
    <source>
        <dbReference type="EMBL" id="QLL77405.1"/>
    </source>
</evidence>
<keyword evidence="2" id="KW-1133">Transmembrane helix</keyword>
<dbReference type="KEGG" id="lsw:GTO87_01440"/>